<dbReference type="Pfam" id="PF17674">
    <property type="entry name" value="HHH_9"/>
    <property type="match status" value="1"/>
</dbReference>
<sequence>MAYRDENGSFTSRRQLIKVPRLGKTAFVQCAGFLRLKDGKNHLDNTPVHPESYELAENILIKLGFTPDALKNQQKAVQEKAQNTDAAKLAAELNAGEPTVRDILAALAKPGRDPREDLPAPLTRKNIVKLSELTPGTVVKGTVHNVIDFGVFVDIGIKTNGLIHRSELSYKPFRHPLDIVSVGDIIDVVILSVDENRGRISLSLKQVPQK</sequence>
<dbReference type="PROSITE" id="PS50126">
    <property type="entry name" value="S1"/>
    <property type="match status" value="1"/>
</dbReference>
<dbReference type="InterPro" id="IPR012340">
    <property type="entry name" value="NA-bd_OB-fold"/>
</dbReference>
<dbReference type="InterPro" id="IPR003029">
    <property type="entry name" value="S1_domain"/>
</dbReference>
<dbReference type="InterPro" id="IPR010994">
    <property type="entry name" value="RuvA_2-like"/>
</dbReference>
<accession>A0A645FPR8</accession>
<dbReference type="Gene3D" id="2.40.50.140">
    <property type="entry name" value="Nucleic acid-binding proteins"/>
    <property type="match status" value="1"/>
</dbReference>
<dbReference type="SUPFAM" id="SSF50249">
    <property type="entry name" value="Nucleic acid-binding proteins"/>
    <property type="match status" value="1"/>
</dbReference>
<dbReference type="InterPro" id="IPR044146">
    <property type="entry name" value="S1_Tex"/>
</dbReference>
<comment type="caution">
    <text evidence="2">The sequence shown here is derived from an EMBL/GenBank/DDBJ whole genome shotgun (WGS) entry which is preliminary data.</text>
</comment>
<dbReference type="GO" id="GO:0003735">
    <property type="term" value="F:structural constituent of ribosome"/>
    <property type="evidence" value="ECO:0007669"/>
    <property type="project" value="TreeGrafter"/>
</dbReference>
<evidence type="ECO:0000259" key="1">
    <source>
        <dbReference type="PROSITE" id="PS50126"/>
    </source>
</evidence>
<proteinExistence type="predicted"/>
<feature type="domain" description="S1 motif" evidence="1">
    <location>
        <begin position="136"/>
        <end position="205"/>
    </location>
</feature>
<dbReference type="SMART" id="SM00316">
    <property type="entry name" value="S1"/>
    <property type="match status" value="1"/>
</dbReference>
<protein>
    <submittedName>
        <fullName evidence="2">Protein YhgF</fullName>
    </submittedName>
</protein>
<reference evidence="2" key="1">
    <citation type="submission" date="2019-08" db="EMBL/GenBank/DDBJ databases">
        <authorList>
            <person name="Kucharzyk K."/>
            <person name="Murdoch R.W."/>
            <person name="Higgins S."/>
            <person name="Loffler F."/>
        </authorList>
    </citation>
    <scope>NUCLEOTIDE SEQUENCE</scope>
</reference>
<dbReference type="GO" id="GO:0003729">
    <property type="term" value="F:mRNA binding"/>
    <property type="evidence" value="ECO:0007669"/>
    <property type="project" value="UniProtKB-ARBA"/>
</dbReference>
<dbReference type="InterPro" id="IPR041692">
    <property type="entry name" value="HHH_9"/>
</dbReference>
<dbReference type="Gene3D" id="1.10.150.310">
    <property type="entry name" value="Tex RuvX-like domain-like"/>
    <property type="match status" value="1"/>
</dbReference>
<dbReference type="EMBL" id="VSSQ01062110">
    <property type="protein sequence ID" value="MPN15359.1"/>
    <property type="molecule type" value="Genomic_DNA"/>
</dbReference>
<dbReference type="Pfam" id="PF00575">
    <property type="entry name" value="S1"/>
    <property type="match status" value="1"/>
</dbReference>
<dbReference type="AlphaFoldDB" id="A0A645FPR8"/>
<evidence type="ECO:0000313" key="2">
    <source>
        <dbReference type="EMBL" id="MPN15359.1"/>
    </source>
</evidence>
<dbReference type="GO" id="GO:0006412">
    <property type="term" value="P:translation"/>
    <property type="evidence" value="ECO:0007669"/>
    <property type="project" value="TreeGrafter"/>
</dbReference>
<dbReference type="FunFam" id="2.40.50.140:FF:000051">
    <property type="entry name" value="RNA-binding transcriptional accessory protein"/>
    <property type="match status" value="1"/>
</dbReference>
<name>A0A645FPR8_9ZZZZ</name>
<organism evidence="2">
    <name type="scientific">bioreactor metagenome</name>
    <dbReference type="NCBI Taxonomy" id="1076179"/>
    <lineage>
        <taxon>unclassified sequences</taxon>
        <taxon>metagenomes</taxon>
        <taxon>ecological metagenomes</taxon>
    </lineage>
</organism>
<gene>
    <name evidence="2" type="primary">yhgF_39</name>
    <name evidence="2" type="ORF">SDC9_162690</name>
</gene>
<dbReference type="Pfam" id="PF12836">
    <property type="entry name" value="HHH_3"/>
    <property type="match status" value="1"/>
</dbReference>
<dbReference type="InterPro" id="IPR050437">
    <property type="entry name" value="Ribos_protein_bS1-like"/>
</dbReference>
<dbReference type="GO" id="GO:0005737">
    <property type="term" value="C:cytoplasm"/>
    <property type="evidence" value="ECO:0007669"/>
    <property type="project" value="UniProtKB-ARBA"/>
</dbReference>
<dbReference type="CDD" id="cd05685">
    <property type="entry name" value="S1_Tex"/>
    <property type="match status" value="1"/>
</dbReference>
<dbReference type="SUPFAM" id="SSF47781">
    <property type="entry name" value="RuvA domain 2-like"/>
    <property type="match status" value="2"/>
</dbReference>
<dbReference type="PANTHER" id="PTHR10724">
    <property type="entry name" value="30S RIBOSOMAL PROTEIN S1"/>
    <property type="match status" value="1"/>
</dbReference>